<proteinExistence type="predicted"/>
<reference evidence="2 3" key="1">
    <citation type="submission" date="2021-06" db="EMBL/GenBank/DDBJ databases">
        <title>A haploid diamondback moth (Plutella xylostella L.) genome assembly resolves 31 chromosomes and identifies a diamide resistance mutation.</title>
        <authorList>
            <person name="Ward C.M."/>
            <person name="Perry K.D."/>
            <person name="Baker G."/>
            <person name="Powis K."/>
            <person name="Heckel D.G."/>
            <person name="Baxter S.W."/>
        </authorList>
    </citation>
    <scope>NUCLEOTIDE SEQUENCE [LARGE SCALE GENOMIC DNA]</scope>
    <source>
        <strain evidence="2 3">LV</strain>
        <tissue evidence="2">Single pupa</tissue>
    </source>
</reference>
<organism evidence="2 3">
    <name type="scientific">Plutella xylostella</name>
    <name type="common">Diamondback moth</name>
    <name type="synonym">Plutella maculipennis</name>
    <dbReference type="NCBI Taxonomy" id="51655"/>
    <lineage>
        <taxon>Eukaryota</taxon>
        <taxon>Metazoa</taxon>
        <taxon>Ecdysozoa</taxon>
        <taxon>Arthropoda</taxon>
        <taxon>Hexapoda</taxon>
        <taxon>Insecta</taxon>
        <taxon>Pterygota</taxon>
        <taxon>Neoptera</taxon>
        <taxon>Endopterygota</taxon>
        <taxon>Lepidoptera</taxon>
        <taxon>Glossata</taxon>
        <taxon>Ditrysia</taxon>
        <taxon>Yponomeutoidea</taxon>
        <taxon>Plutellidae</taxon>
        <taxon>Plutella</taxon>
    </lineage>
</organism>
<keyword evidence="3" id="KW-1185">Reference proteome</keyword>
<evidence type="ECO:0000313" key="2">
    <source>
        <dbReference type="EMBL" id="KAG7307936.1"/>
    </source>
</evidence>
<name>A0ABQ7QS99_PLUXY</name>
<feature type="region of interest" description="Disordered" evidence="1">
    <location>
        <begin position="1"/>
        <end position="56"/>
    </location>
</feature>
<evidence type="ECO:0000313" key="3">
    <source>
        <dbReference type="Proteomes" id="UP000823941"/>
    </source>
</evidence>
<dbReference type="EMBL" id="JAHIBW010000009">
    <property type="protein sequence ID" value="KAG7307936.1"/>
    <property type="molecule type" value="Genomic_DNA"/>
</dbReference>
<accession>A0ABQ7QS99</accession>
<gene>
    <name evidence="2" type="ORF">JYU34_006552</name>
</gene>
<sequence>MTSSSPPLTALTVNAPAASASVSAPLWPTPAVSSSTSPPSRCTRPTTPLSWTTTSL</sequence>
<dbReference type="Proteomes" id="UP000823941">
    <property type="component" value="Chromosome 9"/>
</dbReference>
<feature type="compositionally biased region" description="Low complexity" evidence="1">
    <location>
        <begin position="15"/>
        <end position="56"/>
    </location>
</feature>
<comment type="caution">
    <text evidence="2">The sequence shown here is derived from an EMBL/GenBank/DDBJ whole genome shotgun (WGS) entry which is preliminary data.</text>
</comment>
<evidence type="ECO:0000256" key="1">
    <source>
        <dbReference type="SAM" id="MobiDB-lite"/>
    </source>
</evidence>
<protein>
    <submittedName>
        <fullName evidence="2">Uncharacterized protein</fullName>
    </submittedName>
</protein>